<dbReference type="PROSITE" id="PS00622">
    <property type="entry name" value="HTH_LUXR_1"/>
    <property type="match status" value="1"/>
</dbReference>
<feature type="modified residue" description="4-aspartylphosphate" evidence="3">
    <location>
        <position position="55"/>
    </location>
</feature>
<dbReference type="PRINTS" id="PR00038">
    <property type="entry name" value="HTHLUXR"/>
</dbReference>
<sequence>MDPILIADDHPLFRAALRQAVAGCFTDAPITEADSLAAVQHLVEAQRSFSLLLLDLHMPGTHGFSGLIYLREQYPQTPLVVISASDEPDIMQRAVNFGANGFIPKSTSLDTMTDALKAVLKGETWLPVTARQSSATAASASEQELARRITSLTPQQFRVLGMLLEGMANKVIAIELNVSEATVKAHMTAILRKLGARNRTQAVLLLRDIAIDTAHAESASDA</sequence>
<organism evidence="6 7">
    <name type="scientific">Isoalcanivorax pacificus W11-5</name>
    <dbReference type="NCBI Taxonomy" id="391936"/>
    <lineage>
        <taxon>Bacteria</taxon>
        <taxon>Pseudomonadati</taxon>
        <taxon>Pseudomonadota</taxon>
        <taxon>Gammaproteobacteria</taxon>
        <taxon>Oceanospirillales</taxon>
        <taxon>Alcanivoracaceae</taxon>
        <taxon>Isoalcanivorax</taxon>
    </lineage>
</organism>
<dbReference type="HOGENOM" id="CLU_000445_90_8_6"/>
<dbReference type="SMART" id="SM00421">
    <property type="entry name" value="HTH_LUXR"/>
    <property type="match status" value="1"/>
</dbReference>
<dbReference type="Pfam" id="PF00072">
    <property type="entry name" value="Response_reg"/>
    <property type="match status" value="1"/>
</dbReference>
<dbReference type="InterPro" id="IPR001789">
    <property type="entry name" value="Sig_transdc_resp-reg_receiver"/>
</dbReference>
<dbReference type="AlphaFoldDB" id="A0A0B4XQQ9"/>
<evidence type="ECO:0000256" key="2">
    <source>
        <dbReference type="ARBA" id="ARBA00023125"/>
    </source>
</evidence>
<dbReference type="Proteomes" id="UP000006764">
    <property type="component" value="Chromosome"/>
</dbReference>
<dbReference type="InterPro" id="IPR016032">
    <property type="entry name" value="Sig_transdc_resp-reg_C-effctor"/>
</dbReference>
<evidence type="ECO:0000256" key="1">
    <source>
        <dbReference type="ARBA" id="ARBA00022553"/>
    </source>
</evidence>
<dbReference type="EMBL" id="CP004387">
    <property type="protein sequence ID" value="AJD49501.1"/>
    <property type="molecule type" value="Genomic_DNA"/>
</dbReference>
<name>A0A0B4XQQ9_9GAMM</name>
<evidence type="ECO:0000259" key="4">
    <source>
        <dbReference type="PROSITE" id="PS50043"/>
    </source>
</evidence>
<evidence type="ECO:0000313" key="7">
    <source>
        <dbReference type="Proteomes" id="UP000006764"/>
    </source>
</evidence>
<dbReference type="CDD" id="cd17535">
    <property type="entry name" value="REC_NarL-like"/>
    <property type="match status" value="1"/>
</dbReference>
<dbReference type="InterPro" id="IPR011006">
    <property type="entry name" value="CheY-like_superfamily"/>
</dbReference>
<dbReference type="CDD" id="cd06170">
    <property type="entry name" value="LuxR_C_like"/>
    <property type="match status" value="1"/>
</dbReference>
<feature type="domain" description="HTH luxR-type" evidence="4">
    <location>
        <begin position="145"/>
        <end position="210"/>
    </location>
</feature>
<evidence type="ECO:0000259" key="5">
    <source>
        <dbReference type="PROSITE" id="PS50110"/>
    </source>
</evidence>
<gene>
    <name evidence="6" type="ORF">S7S_15445</name>
</gene>
<dbReference type="PROSITE" id="PS50043">
    <property type="entry name" value="HTH_LUXR_2"/>
    <property type="match status" value="1"/>
</dbReference>
<keyword evidence="2" id="KW-0238">DNA-binding</keyword>
<accession>A0A0B4XQQ9</accession>
<dbReference type="InterPro" id="IPR051015">
    <property type="entry name" value="EvgA-like"/>
</dbReference>
<proteinExistence type="predicted"/>
<dbReference type="PANTHER" id="PTHR45566">
    <property type="entry name" value="HTH-TYPE TRANSCRIPTIONAL REGULATOR YHJB-RELATED"/>
    <property type="match status" value="1"/>
</dbReference>
<dbReference type="Pfam" id="PF00196">
    <property type="entry name" value="GerE"/>
    <property type="match status" value="1"/>
</dbReference>
<reference evidence="6 7" key="1">
    <citation type="journal article" date="2012" name="J. Bacteriol.">
        <title>Genome sequence of an alkane-degrading bacterium, Alcanivorax pacificus type strain W11-5, isolated from deep sea sediment.</title>
        <authorList>
            <person name="Lai Q."/>
            <person name="Shao Z."/>
        </authorList>
    </citation>
    <scope>NUCLEOTIDE SEQUENCE [LARGE SCALE GENOMIC DNA]</scope>
    <source>
        <strain evidence="6 7">W11-5</strain>
    </source>
</reference>
<dbReference type="GO" id="GO:0003677">
    <property type="term" value="F:DNA binding"/>
    <property type="evidence" value="ECO:0007669"/>
    <property type="project" value="UniProtKB-KW"/>
</dbReference>
<dbReference type="KEGG" id="apac:S7S_15445"/>
<protein>
    <submittedName>
        <fullName evidence="6">Transcriptional regulator DegU</fullName>
    </submittedName>
</protein>
<keyword evidence="1 3" id="KW-0597">Phosphoprotein</keyword>
<dbReference type="GO" id="GO:0000160">
    <property type="term" value="P:phosphorelay signal transduction system"/>
    <property type="evidence" value="ECO:0007669"/>
    <property type="project" value="InterPro"/>
</dbReference>
<evidence type="ECO:0000256" key="3">
    <source>
        <dbReference type="PROSITE-ProRule" id="PRU00169"/>
    </source>
</evidence>
<dbReference type="SUPFAM" id="SSF46894">
    <property type="entry name" value="C-terminal effector domain of the bipartite response regulators"/>
    <property type="match status" value="1"/>
</dbReference>
<dbReference type="InterPro" id="IPR058245">
    <property type="entry name" value="NreC/VraR/RcsB-like_REC"/>
</dbReference>
<feature type="domain" description="Response regulatory" evidence="5">
    <location>
        <begin position="3"/>
        <end position="120"/>
    </location>
</feature>
<keyword evidence="7" id="KW-1185">Reference proteome</keyword>
<dbReference type="SMART" id="SM00448">
    <property type="entry name" value="REC"/>
    <property type="match status" value="1"/>
</dbReference>
<dbReference type="STRING" id="391936.S7S_15445"/>
<dbReference type="InterPro" id="IPR000792">
    <property type="entry name" value="Tscrpt_reg_LuxR_C"/>
</dbReference>
<dbReference type="PANTHER" id="PTHR45566:SF1">
    <property type="entry name" value="HTH-TYPE TRANSCRIPTIONAL REGULATOR YHJB-RELATED"/>
    <property type="match status" value="1"/>
</dbReference>
<dbReference type="RefSeq" id="WP_008733499.1">
    <property type="nucleotide sequence ID" value="NZ_CP004387.1"/>
</dbReference>
<dbReference type="OrthoDB" id="9814495at2"/>
<dbReference type="Gene3D" id="3.40.50.2300">
    <property type="match status" value="1"/>
</dbReference>
<dbReference type="PROSITE" id="PS50110">
    <property type="entry name" value="RESPONSE_REGULATORY"/>
    <property type="match status" value="1"/>
</dbReference>
<evidence type="ECO:0000313" key="6">
    <source>
        <dbReference type="EMBL" id="AJD49501.1"/>
    </source>
</evidence>
<dbReference type="GO" id="GO:0006355">
    <property type="term" value="P:regulation of DNA-templated transcription"/>
    <property type="evidence" value="ECO:0007669"/>
    <property type="project" value="InterPro"/>
</dbReference>
<dbReference type="SUPFAM" id="SSF52172">
    <property type="entry name" value="CheY-like"/>
    <property type="match status" value="1"/>
</dbReference>